<feature type="region of interest" description="Disordered" evidence="1">
    <location>
        <begin position="1"/>
        <end position="24"/>
    </location>
</feature>
<evidence type="ECO:0000256" key="1">
    <source>
        <dbReference type="SAM" id="MobiDB-lite"/>
    </source>
</evidence>
<dbReference type="EMBL" id="SJPU01000002">
    <property type="protein sequence ID" value="TWU16227.1"/>
    <property type="molecule type" value="Genomic_DNA"/>
</dbReference>
<dbReference type="AlphaFoldDB" id="A0A5C6BX53"/>
<reference evidence="2 3" key="1">
    <citation type="journal article" date="2020" name="Antonie Van Leeuwenhoek">
        <title>Rhodopirellula heiligendammensis sp. nov., Rhodopirellula pilleata sp. nov., and Rhodopirellula solitaria sp. nov. isolated from natural or artificial marine surfaces in Northern Germany and California, USA, and emended description of the genus Rhodopirellula.</title>
        <authorList>
            <person name="Kallscheuer N."/>
            <person name="Wiegand S."/>
            <person name="Jogler M."/>
            <person name="Boedeker C."/>
            <person name="Peeters S.H."/>
            <person name="Rast P."/>
            <person name="Heuer A."/>
            <person name="Jetten M.S.M."/>
            <person name="Rohde M."/>
            <person name="Jogler C."/>
        </authorList>
    </citation>
    <scope>NUCLEOTIDE SEQUENCE [LARGE SCALE GENOMIC DNA]</scope>
    <source>
        <strain evidence="2 3">Poly21</strain>
    </source>
</reference>
<comment type="caution">
    <text evidence="2">The sequence shown here is derived from an EMBL/GenBank/DDBJ whole genome shotgun (WGS) entry which is preliminary data.</text>
</comment>
<evidence type="ECO:0000313" key="2">
    <source>
        <dbReference type="EMBL" id="TWU16227.1"/>
    </source>
</evidence>
<protein>
    <submittedName>
        <fullName evidence="2">Uncharacterized protein</fullName>
    </submittedName>
</protein>
<evidence type="ECO:0000313" key="3">
    <source>
        <dbReference type="Proteomes" id="UP000319908"/>
    </source>
</evidence>
<accession>A0A5C6BX53</accession>
<organism evidence="2 3">
    <name type="scientific">Allorhodopirellula heiligendammensis</name>
    <dbReference type="NCBI Taxonomy" id="2714739"/>
    <lineage>
        <taxon>Bacteria</taxon>
        <taxon>Pseudomonadati</taxon>
        <taxon>Planctomycetota</taxon>
        <taxon>Planctomycetia</taxon>
        <taxon>Pirellulales</taxon>
        <taxon>Pirellulaceae</taxon>
        <taxon>Allorhodopirellula</taxon>
    </lineage>
</organism>
<dbReference type="Proteomes" id="UP000319908">
    <property type="component" value="Unassembled WGS sequence"/>
</dbReference>
<name>A0A5C6BX53_9BACT</name>
<sequence length="102" mass="11301">MAGAELSRGKGGLSQSQNNKDMEFHLPIPARASTSRSGEIKRAHPAIRWQLHLSPLWVATQYGEVLGLLPQCRDHAGDCSFGLVAGKFDDEKIFIRSSRLRK</sequence>
<proteinExistence type="predicted"/>
<keyword evidence="3" id="KW-1185">Reference proteome</keyword>
<gene>
    <name evidence="2" type="ORF">Poly21_34320</name>
</gene>